<reference evidence="1" key="1">
    <citation type="submission" date="2023-10" db="EMBL/GenBank/DDBJ databases">
        <title>Genome assembly of Pristionchus species.</title>
        <authorList>
            <person name="Yoshida K."/>
            <person name="Sommer R.J."/>
        </authorList>
    </citation>
    <scope>NUCLEOTIDE SEQUENCE</scope>
    <source>
        <strain evidence="1">RS5133</strain>
    </source>
</reference>
<name>A0AAV5WT19_9BILA</name>
<dbReference type="AlphaFoldDB" id="A0AAV5WT19"/>
<evidence type="ECO:0000313" key="2">
    <source>
        <dbReference type="Proteomes" id="UP001432322"/>
    </source>
</evidence>
<protein>
    <submittedName>
        <fullName evidence="1">Uncharacterized protein</fullName>
    </submittedName>
</protein>
<proteinExistence type="predicted"/>
<feature type="non-terminal residue" evidence="1">
    <location>
        <position position="1"/>
    </location>
</feature>
<keyword evidence="2" id="KW-1185">Reference proteome</keyword>
<dbReference type="Gene3D" id="2.10.60.10">
    <property type="entry name" value="CD59"/>
    <property type="match status" value="1"/>
</dbReference>
<organism evidence="1 2">
    <name type="scientific">Pristionchus fissidentatus</name>
    <dbReference type="NCBI Taxonomy" id="1538716"/>
    <lineage>
        <taxon>Eukaryota</taxon>
        <taxon>Metazoa</taxon>
        <taxon>Ecdysozoa</taxon>
        <taxon>Nematoda</taxon>
        <taxon>Chromadorea</taxon>
        <taxon>Rhabditida</taxon>
        <taxon>Rhabditina</taxon>
        <taxon>Diplogasteromorpha</taxon>
        <taxon>Diplogasteroidea</taxon>
        <taxon>Neodiplogasteridae</taxon>
        <taxon>Pristionchus</taxon>
    </lineage>
</organism>
<sequence length="106" mass="11782">EGHAVATCVVKDSKGNSRTEFCPITDGNDRLLTGPTRDDKFFGPRSVGCMVIWRDSLVIKQGCHTGQDFLLEEQCQREACISNDRNSPTNFCCCFGPLCNQEYIEG</sequence>
<evidence type="ECO:0000313" key="1">
    <source>
        <dbReference type="EMBL" id="GMT33839.1"/>
    </source>
</evidence>
<dbReference type="EMBL" id="BTSY01000006">
    <property type="protein sequence ID" value="GMT33839.1"/>
    <property type="molecule type" value="Genomic_DNA"/>
</dbReference>
<dbReference type="SUPFAM" id="SSF57302">
    <property type="entry name" value="Snake toxin-like"/>
    <property type="match status" value="1"/>
</dbReference>
<dbReference type="InterPro" id="IPR045860">
    <property type="entry name" value="Snake_toxin-like_sf"/>
</dbReference>
<accession>A0AAV5WT19</accession>
<gene>
    <name evidence="1" type="ORF">PFISCL1PPCAC_25136</name>
</gene>
<dbReference type="Proteomes" id="UP001432322">
    <property type="component" value="Unassembled WGS sequence"/>
</dbReference>
<comment type="caution">
    <text evidence="1">The sequence shown here is derived from an EMBL/GenBank/DDBJ whole genome shotgun (WGS) entry which is preliminary data.</text>
</comment>